<accession>A0AAV2SQ97</accession>
<proteinExistence type="inferred from homology"/>
<dbReference type="GO" id="GO:0005886">
    <property type="term" value="C:plasma membrane"/>
    <property type="evidence" value="ECO:0007669"/>
    <property type="project" value="UniProtKB-SubCell"/>
</dbReference>
<keyword evidence="3" id="KW-1003">Cell membrane</keyword>
<dbReference type="Proteomes" id="UP001497623">
    <property type="component" value="Unassembled WGS sequence"/>
</dbReference>
<keyword evidence="7" id="KW-0675">Receptor</keyword>
<evidence type="ECO:0000313" key="12">
    <source>
        <dbReference type="Proteomes" id="UP001497623"/>
    </source>
</evidence>
<evidence type="ECO:0000256" key="2">
    <source>
        <dbReference type="ARBA" id="ARBA00008685"/>
    </source>
</evidence>
<dbReference type="PANTHER" id="PTHR42643:SF24">
    <property type="entry name" value="IONOTROPIC RECEPTOR 60A"/>
    <property type="match status" value="1"/>
</dbReference>
<gene>
    <name evidence="11" type="ORF">MNOR_LOCUS39255</name>
</gene>
<evidence type="ECO:0000256" key="3">
    <source>
        <dbReference type="ARBA" id="ARBA00022475"/>
    </source>
</evidence>
<sequence>SWAILLEDPPPRMPANVSTQVLIGWWWIFCLIVTITYRSSLVAHLTVPGMSLPLDSFEDLIQAKWSWGMEPNYGSGWEWLSSNENPTAKQIFKGLQIRELSEQMQRVQEGSYAFLSWKYYIRSIIANQYTNDRGYQPFYTAQNEYFNYGGYAWSYRKGAPFLRRFDEMTLRLVESGAITHWMDRLI</sequence>
<evidence type="ECO:0000256" key="6">
    <source>
        <dbReference type="ARBA" id="ARBA00023136"/>
    </source>
</evidence>
<comment type="subcellular location">
    <subcellularLocation>
        <location evidence="1">Cell membrane</location>
        <topology evidence="1">Multi-pass membrane protein</topology>
    </subcellularLocation>
</comment>
<evidence type="ECO:0000256" key="5">
    <source>
        <dbReference type="ARBA" id="ARBA00022989"/>
    </source>
</evidence>
<keyword evidence="12" id="KW-1185">Reference proteome</keyword>
<evidence type="ECO:0000256" key="8">
    <source>
        <dbReference type="ARBA" id="ARBA00023180"/>
    </source>
</evidence>
<evidence type="ECO:0000256" key="1">
    <source>
        <dbReference type="ARBA" id="ARBA00004651"/>
    </source>
</evidence>
<feature type="non-terminal residue" evidence="11">
    <location>
        <position position="1"/>
    </location>
</feature>
<evidence type="ECO:0000256" key="4">
    <source>
        <dbReference type="ARBA" id="ARBA00022692"/>
    </source>
</evidence>
<keyword evidence="6 9" id="KW-0472">Membrane</keyword>
<keyword evidence="5 9" id="KW-1133">Transmembrane helix</keyword>
<feature type="non-terminal residue" evidence="11">
    <location>
        <position position="186"/>
    </location>
</feature>
<dbReference type="InterPro" id="IPR052192">
    <property type="entry name" value="Insect_Ionotropic_Sensory_Rcpt"/>
</dbReference>
<comment type="similarity">
    <text evidence="2">Belongs to the glutamate-gated ion channel (TC 1.A.10.1) family.</text>
</comment>
<keyword evidence="4 9" id="KW-0812">Transmembrane</keyword>
<dbReference type="PANTHER" id="PTHR42643">
    <property type="entry name" value="IONOTROPIC RECEPTOR 20A-RELATED"/>
    <property type="match status" value="1"/>
</dbReference>
<dbReference type="InterPro" id="IPR001320">
    <property type="entry name" value="Iontro_rcpt_C"/>
</dbReference>
<keyword evidence="8" id="KW-0325">Glycoprotein</keyword>
<organism evidence="11 12">
    <name type="scientific">Meganyctiphanes norvegica</name>
    <name type="common">Northern krill</name>
    <name type="synonym">Thysanopoda norvegica</name>
    <dbReference type="NCBI Taxonomy" id="48144"/>
    <lineage>
        <taxon>Eukaryota</taxon>
        <taxon>Metazoa</taxon>
        <taxon>Ecdysozoa</taxon>
        <taxon>Arthropoda</taxon>
        <taxon>Crustacea</taxon>
        <taxon>Multicrustacea</taxon>
        <taxon>Malacostraca</taxon>
        <taxon>Eumalacostraca</taxon>
        <taxon>Eucarida</taxon>
        <taxon>Euphausiacea</taxon>
        <taxon>Euphausiidae</taxon>
        <taxon>Meganyctiphanes</taxon>
    </lineage>
</organism>
<dbReference type="GO" id="GO:0050906">
    <property type="term" value="P:detection of stimulus involved in sensory perception"/>
    <property type="evidence" value="ECO:0007669"/>
    <property type="project" value="UniProtKB-ARBA"/>
</dbReference>
<dbReference type="SUPFAM" id="SSF53850">
    <property type="entry name" value="Periplasmic binding protein-like II"/>
    <property type="match status" value="1"/>
</dbReference>
<reference evidence="11 12" key="1">
    <citation type="submission" date="2024-05" db="EMBL/GenBank/DDBJ databases">
        <authorList>
            <person name="Wallberg A."/>
        </authorList>
    </citation>
    <scope>NUCLEOTIDE SEQUENCE [LARGE SCALE GENOMIC DNA]</scope>
</reference>
<dbReference type="Gene3D" id="1.10.287.70">
    <property type="match status" value="1"/>
</dbReference>
<feature type="transmembrane region" description="Helical" evidence="9">
    <location>
        <begin position="20"/>
        <end position="37"/>
    </location>
</feature>
<dbReference type="Pfam" id="PF00060">
    <property type="entry name" value="Lig_chan"/>
    <property type="match status" value="1"/>
</dbReference>
<name>A0AAV2SQ97_MEGNR</name>
<feature type="domain" description="Ionotropic glutamate receptor C-terminal" evidence="10">
    <location>
        <begin position="2"/>
        <end position="82"/>
    </location>
</feature>
<dbReference type="EMBL" id="CAXKWB010099387">
    <property type="protein sequence ID" value="CAL4223530.1"/>
    <property type="molecule type" value="Genomic_DNA"/>
</dbReference>
<comment type="caution">
    <text evidence="11">The sequence shown here is derived from an EMBL/GenBank/DDBJ whole genome shotgun (WGS) entry which is preliminary data.</text>
</comment>
<dbReference type="GO" id="GO:0015276">
    <property type="term" value="F:ligand-gated monoatomic ion channel activity"/>
    <property type="evidence" value="ECO:0007669"/>
    <property type="project" value="InterPro"/>
</dbReference>
<dbReference type="AlphaFoldDB" id="A0AAV2SQ97"/>
<protein>
    <recommendedName>
        <fullName evidence="10">Ionotropic glutamate receptor C-terminal domain-containing protein</fullName>
    </recommendedName>
</protein>
<evidence type="ECO:0000313" key="11">
    <source>
        <dbReference type="EMBL" id="CAL4223530.1"/>
    </source>
</evidence>
<evidence type="ECO:0000256" key="9">
    <source>
        <dbReference type="SAM" id="Phobius"/>
    </source>
</evidence>
<evidence type="ECO:0000259" key="10">
    <source>
        <dbReference type="Pfam" id="PF00060"/>
    </source>
</evidence>
<evidence type="ECO:0000256" key="7">
    <source>
        <dbReference type="ARBA" id="ARBA00023170"/>
    </source>
</evidence>